<reference evidence="2" key="1">
    <citation type="journal article" date="2021" name="Sci. Adv.">
        <title>The American lobster genome reveals insights on longevity, neural, and immune adaptations.</title>
        <authorList>
            <person name="Polinski J.M."/>
            <person name="Zimin A.V."/>
            <person name="Clark K.F."/>
            <person name="Kohn A.B."/>
            <person name="Sadowski N."/>
            <person name="Timp W."/>
            <person name="Ptitsyn A."/>
            <person name="Khanna P."/>
            <person name="Romanova D.Y."/>
            <person name="Williams P."/>
            <person name="Greenwood S.J."/>
            <person name="Moroz L.L."/>
            <person name="Walt D.R."/>
            <person name="Bodnar A.G."/>
        </authorList>
    </citation>
    <scope>NUCLEOTIDE SEQUENCE</scope>
    <source>
        <strain evidence="2">GMGI-L3</strain>
    </source>
</reference>
<evidence type="ECO:0000313" key="3">
    <source>
        <dbReference type="Proteomes" id="UP000747542"/>
    </source>
</evidence>
<protein>
    <submittedName>
        <fullName evidence="2">Putative zinc finger protein 56-like 3</fullName>
    </submittedName>
</protein>
<dbReference type="Proteomes" id="UP000747542">
    <property type="component" value="Unassembled WGS sequence"/>
</dbReference>
<comment type="caution">
    <text evidence="2">The sequence shown here is derived from an EMBL/GenBank/DDBJ whole genome shotgun (WGS) entry which is preliminary data.</text>
</comment>
<proteinExistence type="predicted"/>
<feature type="region of interest" description="Disordered" evidence="1">
    <location>
        <begin position="1"/>
        <end position="31"/>
    </location>
</feature>
<organism evidence="2 3">
    <name type="scientific">Homarus americanus</name>
    <name type="common">American lobster</name>
    <dbReference type="NCBI Taxonomy" id="6706"/>
    <lineage>
        <taxon>Eukaryota</taxon>
        <taxon>Metazoa</taxon>
        <taxon>Ecdysozoa</taxon>
        <taxon>Arthropoda</taxon>
        <taxon>Crustacea</taxon>
        <taxon>Multicrustacea</taxon>
        <taxon>Malacostraca</taxon>
        <taxon>Eumalacostraca</taxon>
        <taxon>Eucarida</taxon>
        <taxon>Decapoda</taxon>
        <taxon>Pleocyemata</taxon>
        <taxon>Astacidea</taxon>
        <taxon>Nephropoidea</taxon>
        <taxon>Nephropidae</taxon>
        <taxon>Homarus</taxon>
    </lineage>
</organism>
<gene>
    <name evidence="2" type="primary">Znf56-L3</name>
    <name evidence="2" type="ORF">Hamer_G009948</name>
</gene>
<sequence>MLVHRNMAPRPEDSPVSTPRTRSPVKGVRTGGVSCAGPDALSMLNMLAEVASVTLHTDPSVTDSNPTYKAKASSAASRKPSDYELLTLEHVAGMTDNLLVKLFAEFESNEMWKRFTYTCGMLPAACSKYFQSFGSEHKARAGMKSHLQTHLKSLMEVHKMEVWETLGDDGGLRQGVKASRIQNQLQTQVKRLQLHHQSSEQQGHHHWILLELLMRKIGTDESLAAVFNP</sequence>
<dbReference type="AlphaFoldDB" id="A0A8J5NAM3"/>
<name>A0A8J5NAM3_HOMAM</name>
<evidence type="ECO:0000313" key="2">
    <source>
        <dbReference type="EMBL" id="KAG7175909.1"/>
    </source>
</evidence>
<dbReference type="EMBL" id="JAHLQT010004633">
    <property type="protein sequence ID" value="KAG7175909.1"/>
    <property type="molecule type" value="Genomic_DNA"/>
</dbReference>
<accession>A0A8J5NAM3</accession>
<evidence type="ECO:0000256" key="1">
    <source>
        <dbReference type="SAM" id="MobiDB-lite"/>
    </source>
</evidence>
<keyword evidence="3" id="KW-1185">Reference proteome</keyword>